<sequence>MRTKLTELLNIEYPIIQGAMAWVSEATLVAAVANAGATGVIALGGRDAEWTRNEIRACKELTDKPFGVNLMLMAPNKDELVDVIIAEKPAFVTLGAGNPTPYIKPFQEAGIKVIPVVPSLKLAKRIQDAGADAIVVEGMEAGGHIGSQTTMSLMENILPEITIPVVVAGSIVDGRGLAAALLMGAEGVQMGSRFLLAEECKAHQNMKEAIIKATDTDSVVTGLLSGHGGVRSLRSDFTDRYIAAETDGVTTKEERSKMSQGTNKLAAIDGDVVNGAVQVGQALNRLNEIEPAQTIVHSVINEAIMAIRKAQRFIEVI</sequence>
<reference evidence="6 7" key="1">
    <citation type="submission" date="2016-01" db="EMBL/GenBank/DDBJ databases">
        <authorList>
            <person name="Oliw E.H."/>
        </authorList>
    </citation>
    <scope>NUCLEOTIDE SEQUENCE [LARGE SCALE GENOMIC DNA]</scope>
    <source>
        <strain evidence="6 7">CMW7756B</strain>
    </source>
</reference>
<gene>
    <name evidence="6" type="ORF">HMPREF3233_00195</name>
</gene>
<dbReference type="Pfam" id="PF03060">
    <property type="entry name" value="NMO"/>
    <property type="match status" value="2"/>
</dbReference>
<dbReference type="CDD" id="cd04730">
    <property type="entry name" value="NPD_like"/>
    <property type="match status" value="1"/>
</dbReference>
<protein>
    <recommendedName>
        <fullName evidence="2">Probable nitronate monooxygenase</fullName>
    </recommendedName>
</protein>
<evidence type="ECO:0000313" key="7">
    <source>
        <dbReference type="Proteomes" id="UP000070226"/>
    </source>
</evidence>
<dbReference type="SUPFAM" id="SSF51412">
    <property type="entry name" value="Inosine monophosphate dehydrogenase (IMPDH)"/>
    <property type="match status" value="1"/>
</dbReference>
<dbReference type="PANTHER" id="PTHR32332:SF20">
    <property type="entry name" value="2-NITROPROPANE DIOXYGENASE-LIKE PROTEIN"/>
    <property type="match status" value="1"/>
</dbReference>
<dbReference type="InterPro" id="IPR013785">
    <property type="entry name" value="Aldolase_TIM"/>
</dbReference>
<evidence type="ECO:0000256" key="4">
    <source>
        <dbReference type="ARBA" id="ARBA00022643"/>
    </source>
</evidence>
<evidence type="ECO:0000313" key="6">
    <source>
        <dbReference type="EMBL" id="KXA65425.1"/>
    </source>
</evidence>
<name>A0A133S6X1_9FIRM</name>
<evidence type="ECO:0000256" key="5">
    <source>
        <dbReference type="ARBA" id="ARBA00023002"/>
    </source>
</evidence>
<dbReference type="STRING" id="39777.B7L28_03320"/>
<accession>A0A133S6X1</accession>
<keyword evidence="5" id="KW-0560">Oxidoreductase</keyword>
<dbReference type="RefSeq" id="WP_005380851.1">
    <property type="nucleotide sequence ID" value="NZ_CACRUN010000005.1"/>
</dbReference>
<comment type="function">
    <text evidence="1">Nitronate monooxygenase that uses molecular oxygen to catalyze the oxidative denitrification of alkyl nitronates. Acts on propionate 3-nitronate (P3N), the presumed physiological substrate. Probably functions in the detoxification of P3N, a metabolic poison produced by plants and fungi as a defense mechanism.</text>
</comment>
<organism evidence="6">
    <name type="scientific">Veillonella atypica</name>
    <dbReference type="NCBI Taxonomy" id="39777"/>
    <lineage>
        <taxon>Bacteria</taxon>
        <taxon>Bacillati</taxon>
        <taxon>Bacillota</taxon>
        <taxon>Negativicutes</taxon>
        <taxon>Veillonellales</taxon>
        <taxon>Veillonellaceae</taxon>
        <taxon>Veillonella</taxon>
    </lineage>
</organism>
<dbReference type="Proteomes" id="UP000070226">
    <property type="component" value="Unassembled WGS sequence"/>
</dbReference>
<dbReference type="Gene3D" id="3.20.20.70">
    <property type="entry name" value="Aldolase class I"/>
    <property type="match status" value="1"/>
</dbReference>
<dbReference type="AlphaFoldDB" id="A0A133S6X1"/>
<dbReference type="PATRIC" id="fig|39777.7.peg.188"/>
<dbReference type="PANTHER" id="PTHR32332">
    <property type="entry name" value="2-NITROPROPANE DIOXYGENASE"/>
    <property type="match status" value="1"/>
</dbReference>
<evidence type="ECO:0000256" key="1">
    <source>
        <dbReference type="ARBA" id="ARBA00003535"/>
    </source>
</evidence>
<keyword evidence="3" id="KW-0285">Flavoprotein</keyword>
<evidence type="ECO:0000256" key="3">
    <source>
        <dbReference type="ARBA" id="ARBA00022630"/>
    </source>
</evidence>
<dbReference type="KEGG" id="vat:B7L28_03320"/>
<proteinExistence type="predicted"/>
<dbReference type="InterPro" id="IPR004136">
    <property type="entry name" value="NMO"/>
</dbReference>
<evidence type="ECO:0000256" key="2">
    <source>
        <dbReference type="ARBA" id="ARBA00013457"/>
    </source>
</evidence>
<keyword evidence="4" id="KW-0288">FMN</keyword>
<dbReference type="EMBL" id="LRQT01000004">
    <property type="protein sequence ID" value="KXA65425.1"/>
    <property type="molecule type" value="Genomic_DNA"/>
</dbReference>
<dbReference type="GO" id="GO:0018580">
    <property type="term" value="F:nitronate monooxygenase activity"/>
    <property type="evidence" value="ECO:0007669"/>
    <property type="project" value="InterPro"/>
</dbReference>
<comment type="caution">
    <text evidence="6">The sequence shown here is derived from an EMBL/GenBank/DDBJ whole genome shotgun (WGS) entry which is preliminary data.</text>
</comment>